<evidence type="ECO:0000313" key="2">
    <source>
        <dbReference type="Proteomes" id="UP000593572"/>
    </source>
</evidence>
<dbReference type="Proteomes" id="UP000593572">
    <property type="component" value="Unassembled WGS sequence"/>
</dbReference>
<proteinExistence type="predicted"/>
<protein>
    <submittedName>
        <fullName evidence="1">Uncharacterized protein</fullName>
    </submittedName>
</protein>
<keyword evidence="2" id="KW-1185">Reference proteome</keyword>
<comment type="caution">
    <text evidence="1">The sequence shown here is derived from an EMBL/GenBank/DDBJ whole genome shotgun (WGS) entry which is preliminary data.</text>
</comment>
<dbReference type="EMBL" id="JABEZX010000007">
    <property type="protein sequence ID" value="MBA0561079.1"/>
    <property type="molecule type" value="Genomic_DNA"/>
</dbReference>
<gene>
    <name evidence="1" type="ORF">Golob_017933</name>
</gene>
<organism evidence="1 2">
    <name type="scientific">Gossypium lobatum</name>
    <dbReference type="NCBI Taxonomy" id="34289"/>
    <lineage>
        <taxon>Eukaryota</taxon>
        <taxon>Viridiplantae</taxon>
        <taxon>Streptophyta</taxon>
        <taxon>Embryophyta</taxon>
        <taxon>Tracheophyta</taxon>
        <taxon>Spermatophyta</taxon>
        <taxon>Magnoliopsida</taxon>
        <taxon>eudicotyledons</taxon>
        <taxon>Gunneridae</taxon>
        <taxon>Pentapetalae</taxon>
        <taxon>rosids</taxon>
        <taxon>malvids</taxon>
        <taxon>Malvales</taxon>
        <taxon>Malvaceae</taxon>
        <taxon>Malvoideae</taxon>
        <taxon>Gossypium</taxon>
    </lineage>
</organism>
<evidence type="ECO:0000313" key="1">
    <source>
        <dbReference type="EMBL" id="MBA0561079.1"/>
    </source>
</evidence>
<sequence length="37" mass="4205">MSAKHVEQIQTIQAEQAVREKTLLEEVESQFCTKAAE</sequence>
<dbReference type="AlphaFoldDB" id="A0A7J8M8P3"/>
<name>A0A7J8M8P3_9ROSI</name>
<accession>A0A7J8M8P3</accession>
<reference evidence="1 2" key="1">
    <citation type="journal article" date="2019" name="Genome Biol. Evol.">
        <title>Insights into the evolution of the New World diploid cottons (Gossypium, subgenus Houzingenia) based on genome sequencing.</title>
        <authorList>
            <person name="Grover C.E."/>
            <person name="Arick M.A. 2nd"/>
            <person name="Thrash A."/>
            <person name="Conover J.L."/>
            <person name="Sanders W.S."/>
            <person name="Peterson D.G."/>
            <person name="Frelichowski J.E."/>
            <person name="Scheffler J.A."/>
            <person name="Scheffler B.E."/>
            <person name="Wendel J.F."/>
        </authorList>
    </citation>
    <scope>NUCLEOTIDE SEQUENCE [LARGE SCALE GENOMIC DNA]</scope>
    <source>
        <strain evidence="1">157</strain>
        <tissue evidence="1">Leaf</tissue>
    </source>
</reference>